<comment type="caution">
    <text evidence="1">The sequence shown here is derived from an EMBL/GenBank/DDBJ whole genome shotgun (WGS) entry which is preliminary data.</text>
</comment>
<sequence>MSLRALSIASVRPSPPVLTKPGMIHKAMPLNCKEIVTLMAEKAKAGGKGRQLCQRHLPYLSHLWCKGKSIQYRESELGGRSMCNWMLGRLASANK</sequence>
<keyword evidence="2" id="KW-1185">Reference proteome</keyword>
<dbReference type="EMBL" id="JAYMYS010000006">
    <property type="protein sequence ID" value="KAK7390600.1"/>
    <property type="molecule type" value="Genomic_DNA"/>
</dbReference>
<dbReference type="AlphaFoldDB" id="A0AAN9XFS4"/>
<evidence type="ECO:0000313" key="2">
    <source>
        <dbReference type="Proteomes" id="UP001386955"/>
    </source>
</evidence>
<dbReference type="Proteomes" id="UP001386955">
    <property type="component" value="Unassembled WGS sequence"/>
</dbReference>
<evidence type="ECO:0000313" key="1">
    <source>
        <dbReference type="EMBL" id="KAK7390600.1"/>
    </source>
</evidence>
<organism evidence="1 2">
    <name type="scientific">Psophocarpus tetragonolobus</name>
    <name type="common">Winged bean</name>
    <name type="synonym">Dolichos tetragonolobus</name>
    <dbReference type="NCBI Taxonomy" id="3891"/>
    <lineage>
        <taxon>Eukaryota</taxon>
        <taxon>Viridiplantae</taxon>
        <taxon>Streptophyta</taxon>
        <taxon>Embryophyta</taxon>
        <taxon>Tracheophyta</taxon>
        <taxon>Spermatophyta</taxon>
        <taxon>Magnoliopsida</taxon>
        <taxon>eudicotyledons</taxon>
        <taxon>Gunneridae</taxon>
        <taxon>Pentapetalae</taxon>
        <taxon>rosids</taxon>
        <taxon>fabids</taxon>
        <taxon>Fabales</taxon>
        <taxon>Fabaceae</taxon>
        <taxon>Papilionoideae</taxon>
        <taxon>50 kb inversion clade</taxon>
        <taxon>NPAAA clade</taxon>
        <taxon>indigoferoid/millettioid clade</taxon>
        <taxon>Phaseoleae</taxon>
        <taxon>Psophocarpus</taxon>
    </lineage>
</organism>
<protein>
    <submittedName>
        <fullName evidence="1">Uncharacterized protein</fullName>
    </submittedName>
</protein>
<gene>
    <name evidence="1" type="ORF">VNO78_25909</name>
</gene>
<name>A0AAN9XFS4_PSOTE</name>
<proteinExistence type="predicted"/>
<reference evidence="1 2" key="1">
    <citation type="submission" date="2024-01" db="EMBL/GenBank/DDBJ databases">
        <title>The genomes of 5 underutilized Papilionoideae crops provide insights into root nodulation and disease resistanc.</title>
        <authorList>
            <person name="Jiang F."/>
        </authorList>
    </citation>
    <scope>NUCLEOTIDE SEQUENCE [LARGE SCALE GENOMIC DNA]</scope>
    <source>
        <strain evidence="1">DUOXIRENSHENG_FW03</strain>
        <tissue evidence="1">Leaves</tissue>
    </source>
</reference>
<accession>A0AAN9XFS4</accession>